<dbReference type="SUPFAM" id="SSF53448">
    <property type="entry name" value="Nucleotide-diphospho-sugar transferases"/>
    <property type="match status" value="1"/>
</dbReference>
<evidence type="ECO:0000313" key="2">
    <source>
        <dbReference type="EMBL" id="KAF7784129.1"/>
    </source>
</evidence>
<name>A0A8H7FAH4_AGABI</name>
<evidence type="ECO:0008006" key="4">
    <source>
        <dbReference type="Google" id="ProtNLM"/>
    </source>
</evidence>
<evidence type="ECO:0000313" key="3">
    <source>
        <dbReference type="Proteomes" id="UP000629468"/>
    </source>
</evidence>
<reference evidence="2 3" key="1">
    <citation type="journal article" name="Sci. Rep.">
        <title>Telomere-to-telomere assembled and centromere annotated genomes of the two main subspecies of the button mushroom Agaricus bisporus reveal especially polymorphic chromosome ends.</title>
        <authorList>
            <person name="Sonnenberg A.S.M."/>
            <person name="Sedaghat-Telgerd N."/>
            <person name="Lavrijssen B."/>
            <person name="Ohm R.A."/>
            <person name="Hendrickx P.M."/>
            <person name="Scholtmeijer K."/>
            <person name="Baars J.J.P."/>
            <person name="van Peer A."/>
        </authorList>
    </citation>
    <scope>NUCLEOTIDE SEQUENCE [LARGE SCALE GENOMIC DNA]</scope>
    <source>
        <strain evidence="2 3">H119_p4</strain>
    </source>
</reference>
<proteinExistence type="predicted"/>
<gene>
    <name evidence="2" type="ORF">Agabi119p4_294</name>
</gene>
<organism evidence="2 3">
    <name type="scientific">Agaricus bisporus var. burnettii</name>
    <dbReference type="NCBI Taxonomy" id="192524"/>
    <lineage>
        <taxon>Eukaryota</taxon>
        <taxon>Fungi</taxon>
        <taxon>Dikarya</taxon>
        <taxon>Basidiomycota</taxon>
        <taxon>Agaricomycotina</taxon>
        <taxon>Agaricomycetes</taxon>
        <taxon>Agaricomycetidae</taxon>
        <taxon>Agaricales</taxon>
        <taxon>Agaricineae</taxon>
        <taxon>Agaricaceae</taxon>
        <taxon>Agaricus</taxon>
    </lineage>
</organism>
<sequence length="499" mass="56150">MCHSVGRFIWFCVLISFLAYYAIDAEHPISFHTSKINTEIRWRATYLSTGGQVNYRRPELKLPESPDTTAVILNWSRLPNVVQLVKIMCSSLQDTFAQIFVWNNNPQPLNFEDFAETLCPRHILKIHNSPDNVYFQARFLACAQATTRYCFIQDDDYFIQTPIIHAMRARIAESRHGAIFLLPAHEMLYSTLSTIRAGPSVQALFAWLGYGVMVESFQIQDFLSLLRTINATEDVLRMADNYFTILSNRLPELWFDQNHELGGGTPFTVGTVGEERNKRHIVDAGFMLDSLVNVLTHNSADNIPYISFPTPPSSAVDATTRAACISFPCMVETNIKLLPELLNDTVSSASELVLHAANRLDALSNDSKMHFVEFSPSSAVDANPATSFQSFGDAMEGDWIALDWMIADFEDKDLELALLIDPSTEAIMSNSRLESSVDSKHWHKVTGGASCTMVEGSVLLECGFALDKAPSRKVRVWLEREVACGWAVHEMWLREKWSG</sequence>
<evidence type="ECO:0000256" key="1">
    <source>
        <dbReference type="SAM" id="SignalP"/>
    </source>
</evidence>
<dbReference type="AlphaFoldDB" id="A0A8H7FAH4"/>
<dbReference type="InterPro" id="IPR029044">
    <property type="entry name" value="Nucleotide-diphossugar_trans"/>
</dbReference>
<feature type="chain" id="PRO_5034592564" description="Glycosyl transferase 64 domain-containing protein" evidence="1">
    <location>
        <begin position="26"/>
        <end position="499"/>
    </location>
</feature>
<accession>A0A8H7FAH4</accession>
<dbReference type="EMBL" id="JABXXO010000001">
    <property type="protein sequence ID" value="KAF7784129.1"/>
    <property type="molecule type" value="Genomic_DNA"/>
</dbReference>
<feature type="signal peptide" evidence="1">
    <location>
        <begin position="1"/>
        <end position="25"/>
    </location>
</feature>
<dbReference type="Proteomes" id="UP000629468">
    <property type="component" value="Unassembled WGS sequence"/>
</dbReference>
<dbReference type="Gene3D" id="3.90.550.10">
    <property type="entry name" value="Spore Coat Polysaccharide Biosynthesis Protein SpsA, Chain A"/>
    <property type="match status" value="1"/>
</dbReference>
<comment type="caution">
    <text evidence="2">The sequence shown here is derived from an EMBL/GenBank/DDBJ whole genome shotgun (WGS) entry which is preliminary data.</text>
</comment>
<keyword evidence="1" id="KW-0732">Signal</keyword>
<protein>
    <recommendedName>
        <fullName evidence="4">Glycosyl transferase 64 domain-containing protein</fullName>
    </recommendedName>
</protein>